<dbReference type="SUPFAM" id="SSF103473">
    <property type="entry name" value="MFS general substrate transporter"/>
    <property type="match status" value="1"/>
</dbReference>
<sequence>MESVDKTIDESDLKEITIDKSSLTCESVRSIGSKSYHQISDRDLSAGVLSLLTGTIQVTLQAEAQYSNLVSPYIKSYFEIEMDMAQLVVTVFSIVNSSLLFLAGKLSDIYGPVFILNFGLRVFYVFGSFLAFISQSFPMLLIARIIQAIGVSMMSSTPTAIAGQKVKKGSLPSVLALFTVIASLGASVTPLIGSKLLELYGWSTVYLVGPYFAIFSYILCRTFLRDHNRVKEASFDWNGTIMLTLAIAMLISGLSMMSMSGVPSWLSGLIFILGICAFVGFVFIEEHTAIPMIPISIFGSRLIIFPVLCTICAYIGIYACGYLLSFIMTTGFGYTATQLGFFMMLCPLPMCLGGILGGSFNKKVVTRLACFSTLVALSVSIVIMALGIFWRLRFCIFVGMLFAYFSIGLYIVPCQNFILTCTPARYVGVASSLLKVDVPVGQGVGTALGVLIHTILLSFIWDGNDDSYTDDYMTTSGITFIIAAIFPILSGFILLSIGVVPPERGKLGFSEHAINTKLIERAARDGVPGMTLGAGLRARIGQESSDLIQSGTNNQEMTTIRKTQTNDETLLS</sequence>
<feature type="transmembrane region" description="Helical" evidence="7">
    <location>
        <begin position="265"/>
        <end position="284"/>
    </location>
</feature>
<dbReference type="PANTHER" id="PTHR42718">
    <property type="entry name" value="MAJOR FACILITATOR SUPERFAMILY MULTIDRUG TRANSPORTER MFSC"/>
    <property type="match status" value="1"/>
</dbReference>
<evidence type="ECO:0000256" key="2">
    <source>
        <dbReference type="ARBA" id="ARBA00022448"/>
    </source>
</evidence>
<feature type="transmembrane region" description="Helical" evidence="7">
    <location>
        <begin position="440"/>
        <end position="460"/>
    </location>
</feature>
<dbReference type="InterPro" id="IPR011701">
    <property type="entry name" value="MFS"/>
</dbReference>
<feature type="transmembrane region" description="Helical" evidence="7">
    <location>
        <begin position="339"/>
        <end position="356"/>
    </location>
</feature>
<feature type="transmembrane region" description="Helical" evidence="7">
    <location>
        <begin position="480"/>
        <end position="500"/>
    </location>
</feature>
<dbReference type="PROSITE" id="PS50850">
    <property type="entry name" value="MFS"/>
    <property type="match status" value="1"/>
</dbReference>
<proteinExistence type="predicted"/>
<feature type="transmembrane region" description="Helical" evidence="7">
    <location>
        <begin position="84"/>
        <end position="102"/>
    </location>
</feature>
<keyword evidence="5 7" id="KW-1133">Transmembrane helix</keyword>
<dbReference type="PANTHER" id="PTHR42718:SF46">
    <property type="entry name" value="BLR6921 PROTEIN"/>
    <property type="match status" value="1"/>
</dbReference>
<evidence type="ECO:0000256" key="3">
    <source>
        <dbReference type="ARBA" id="ARBA00022475"/>
    </source>
</evidence>
<evidence type="ECO:0000256" key="4">
    <source>
        <dbReference type="ARBA" id="ARBA00022692"/>
    </source>
</evidence>
<dbReference type="Proteomes" id="UP001057375">
    <property type="component" value="Unassembled WGS sequence"/>
</dbReference>
<feature type="transmembrane region" description="Helical" evidence="7">
    <location>
        <begin position="368"/>
        <end position="390"/>
    </location>
</feature>
<dbReference type="Gene3D" id="1.20.1720.10">
    <property type="entry name" value="Multidrug resistance protein D"/>
    <property type="match status" value="1"/>
</dbReference>
<dbReference type="Pfam" id="PF07690">
    <property type="entry name" value="MFS_1"/>
    <property type="match status" value="1"/>
</dbReference>
<feature type="domain" description="Major facilitator superfamily (MFS) profile" evidence="8">
    <location>
        <begin position="47"/>
        <end position="502"/>
    </location>
</feature>
<keyword evidence="4 7" id="KW-0812">Transmembrane</keyword>
<keyword evidence="6 7" id="KW-0472">Membrane</keyword>
<feature type="transmembrane region" description="Helical" evidence="7">
    <location>
        <begin position="114"/>
        <end position="133"/>
    </location>
</feature>
<keyword evidence="10" id="KW-1185">Reference proteome</keyword>
<gene>
    <name evidence="9" type="ORF">ADUPG1_013088</name>
</gene>
<evidence type="ECO:0000313" key="9">
    <source>
        <dbReference type="EMBL" id="GKT25577.1"/>
    </source>
</evidence>
<feature type="transmembrane region" description="Helical" evidence="7">
    <location>
        <begin position="174"/>
        <end position="193"/>
    </location>
</feature>
<organism evidence="9 10">
    <name type="scientific">Aduncisulcus paluster</name>
    <dbReference type="NCBI Taxonomy" id="2918883"/>
    <lineage>
        <taxon>Eukaryota</taxon>
        <taxon>Metamonada</taxon>
        <taxon>Carpediemonas-like organisms</taxon>
        <taxon>Aduncisulcus</taxon>
    </lineage>
</organism>
<evidence type="ECO:0000313" key="10">
    <source>
        <dbReference type="Proteomes" id="UP001057375"/>
    </source>
</evidence>
<keyword evidence="3" id="KW-1003">Cell membrane</keyword>
<protein>
    <submittedName>
        <fullName evidence="9">Major facilitator superfamily like protein</fullName>
    </submittedName>
</protein>
<keyword evidence="2" id="KW-0813">Transport</keyword>
<evidence type="ECO:0000256" key="5">
    <source>
        <dbReference type="ARBA" id="ARBA00022989"/>
    </source>
</evidence>
<feature type="transmembrane region" description="Helical" evidence="7">
    <location>
        <begin position="304"/>
        <end position="327"/>
    </location>
</feature>
<comment type="caution">
    <text evidence="9">The sequence shown here is derived from an EMBL/GenBank/DDBJ whole genome shotgun (WGS) entry which is preliminary data.</text>
</comment>
<comment type="subcellular location">
    <subcellularLocation>
        <location evidence="1">Cell membrane</location>
        <topology evidence="1">Multi-pass membrane protein</topology>
    </subcellularLocation>
</comment>
<dbReference type="EMBL" id="BQXS01012595">
    <property type="protein sequence ID" value="GKT25577.1"/>
    <property type="molecule type" value="Genomic_DNA"/>
</dbReference>
<accession>A0ABQ5K1P8</accession>
<feature type="transmembrane region" description="Helical" evidence="7">
    <location>
        <begin position="396"/>
        <end position="419"/>
    </location>
</feature>
<evidence type="ECO:0000256" key="7">
    <source>
        <dbReference type="SAM" id="Phobius"/>
    </source>
</evidence>
<evidence type="ECO:0000256" key="1">
    <source>
        <dbReference type="ARBA" id="ARBA00004651"/>
    </source>
</evidence>
<dbReference type="Gene3D" id="1.20.1250.20">
    <property type="entry name" value="MFS general substrate transporter like domains"/>
    <property type="match status" value="1"/>
</dbReference>
<reference evidence="9" key="1">
    <citation type="submission" date="2022-03" db="EMBL/GenBank/DDBJ databases">
        <title>Draft genome sequence of Aduncisulcus paluster, a free-living microaerophilic Fornicata.</title>
        <authorList>
            <person name="Yuyama I."/>
            <person name="Kume K."/>
            <person name="Tamura T."/>
            <person name="Inagaki Y."/>
            <person name="Hashimoto T."/>
        </authorList>
    </citation>
    <scope>NUCLEOTIDE SEQUENCE</scope>
    <source>
        <strain evidence="9">NY0171</strain>
    </source>
</reference>
<feature type="transmembrane region" description="Helical" evidence="7">
    <location>
        <begin position="139"/>
        <end position="162"/>
    </location>
</feature>
<evidence type="ECO:0000259" key="8">
    <source>
        <dbReference type="PROSITE" id="PS50850"/>
    </source>
</evidence>
<feature type="transmembrane region" description="Helical" evidence="7">
    <location>
        <begin position="241"/>
        <end position="259"/>
    </location>
</feature>
<dbReference type="InterPro" id="IPR020846">
    <property type="entry name" value="MFS_dom"/>
</dbReference>
<feature type="transmembrane region" description="Helical" evidence="7">
    <location>
        <begin position="199"/>
        <end position="220"/>
    </location>
</feature>
<evidence type="ECO:0000256" key="6">
    <source>
        <dbReference type="ARBA" id="ARBA00023136"/>
    </source>
</evidence>
<dbReference type="InterPro" id="IPR036259">
    <property type="entry name" value="MFS_trans_sf"/>
</dbReference>
<name>A0ABQ5K1P8_9EUKA</name>